<evidence type="ECO:0000256" key="1">
    <source>
        <dbReference type="SAM" id="SignalP"/>
    </source>
</evidence>
<protein>
    <submittedName>
        <fullName evidence="2">Uncharacterized protein</fullName>
    </submittedName>
</protein>
<dbReference type="InterPro" id="IPR009832">
    <property type="entry name" value="DUF1397"/>
</dbReference>
<dbReference type="Pfam" id="PF07165">
    <property type="entry name" value="DUF1397"/>
    <property type="match status" value="1"/>
</dbReference>
<name>A0A9P0FFW8_BRAAE</name>
<organism evidence="2 3">
    <name type="scientific">Brassicogethes aeneus</name>
    <name type="common">Rape pollen beetle</name>
    <name type="synonym">Meligethes aeneus</name>
    <dbReference type="NCBI Taxonomy" id="1431903"/>
    <lineage>
        <taxon>Eukaryota</taxon>
        <taxon>Metazoa</taxon>
        <taxon>Ecdysozoa</taxon>
        <taxon>Arthropoda</taxon>
        <taxon>Hexapoda</taxon>
        <taxon>Insecta</taxon>
        <taxon>Pterygota</taxon>
        <taxon>Neoptera</taxon>
        <taxon>Endopterygota</taxon>
        <taxon>Coleoptera</taxon>
        <taxon>Polyphaga</taxon>
        <taxon>Cucujiformia</taxon>
        <taxon>Nitidulidae</taxon>
        <taxon>Meligethinae</taxon>
        <taxon>Brassicogethes</taxon>
    </lineage>
</organism>
<keyword evidence="3" id="KW-1185">Reference proteome</keyword>
<gene>
    <name evidence="2" type="ORF">MELIAE_LOCUS6442</name>
</gene>
<accession>A0A9P0FFW8</accession>
<evidence type="ECO:0000313" key="2">
    <source>
        <dbReference type="EMBL" id="CAH0555002.1"/>
    </source>
</evidence>
<reference evidence="2" key="1">
    <citation type="submission" date="2021-12" db="EMBL/GenBank/DDBJ databases">
        <authorList>
            <person name="King R."/>
        </authorList>
    </citation>
    <scope>NUCLEOTIDE SEQUENCE</scope>
</reference>
<feature type="signal peptide" evidence="1">
    <location>
        <begin position="1"/>
        <end position="20"/>
    </location>
</feature>
<feature type="chain" id="PRO_5040322176" evidence="1">
    <location>
        <begin position="21"/>
        <end position="234"/>
    </location>
</feature>
<dbReference type="Proteomes" id="UP001154078">
    <property type="component" value="Chromosome 4"/>
</dbReference>
<keyword evidence="1" id="KW-0732">Signal</keyword>
<dbReference type="EMBL" id="OV121135">
    <property type="protein sequence ID" value="CAH0555002.1"/>
    <property type="molecule type" value="Genomic_DNA"/>
</dbReference>
<proteinExistence type="predicted"/>
<dbReference type="PANTHER" id="PTHR20997:SF2">
    <property type="entry name" value="EG:BACR42I17.2 PROTEIN-RELATED"/>
    <property type="match status" value="1"/>
</dbReference>
<sequence>MLKLLVCSFLCIAALEIGLSQQQTQSGSTLLAQHFSNRCREYSSNGQIYDQIRVDTEELKRYAKYAFGFLPSKKDHFCQKELPHLIGRERQITKNLGECLPESEKFIPAFFDGIFENFLKFLCDGGGENIDNFFSSHGDECRNQLKEVGAESCLEKIFSPVGSSIRKTEMCDDIAVVKKCFSQNLERKCPGFKAFNTLNNRLFNFIEKPCSTSGSRASVPFFLTIIAIFLVTRF</sequence>
<dbReference type="PANTHER" id="PTHR20997">
    <property type="entry name" value="EG:BACR42I17.2 PROTEIN-RELATED"/>
    <property type="match status" value="1"/>
</dbReference>
<dbReference type="OrthoDB" id="6757185at2759"/>
<dbReference type="AlphaFoldDB" id="A0A9P0FFW8"/>
<evidence type="ECO:0000313" key="3">
    <source>
        <dbReference type="Proteomes" id="UP001154078"/>
    </source>
</evidence>